<dbReference type="RefSeq" id="WP_044836165.1">
    <property type="nucleotide sequence ID" value="NZ_CP059735.1"/>
</dbReference>
<evidence type="ECO:0000256" key="4">
    <source>
        <dbReference type="ARBA" id="ARBA00023125"/>
    </source>
</evidence>
<feature type="domain" description="OmpR/PhoB-type" evidence="9">
    <location>
        <begin position="129"/>
        <end position="230"/>
    </location>
</feature>
<reference evidence="10 11" key="2">
    <citation type="journal article" date="2022" name="Mar. Drugs">
        <title>Bioassay-Guided Fractionation Leads to the Detection of Cholic Acid Generated by the Rare Thalassomonas sp.</title>
        <authorList>
            <person name="Pheiffer F."/>
            <person name="Schneider Y.K."/>
            <person name="Hansen E.H."/>
            <person name="Andersen J.H."/>
            <person name="Isaksson J."/>
            <person name="Busche T."/>
            <person name="R C."/>
            <person name="Kalinowski J."/>
            <person name="Zyl L.V."/>
            <person name="Trindade M."/>
        </authorList>
    </citation>
    <scope>NUCLEOTIDE SEQUENCE [LARGE SCALE GENOMIC DNA]</scope>
    <source>
        <strain evidence="10 11">A5K-106</strain>
    </source>
</reference>
<dbReference type="Gene3D" id="3.40.50.2300">
    <property type="match status" value="1"/>
</dbReference>
<protein>
    <submittedName>
        <fullName evidence="10">Response regulator transcription factor</fullName>
    </submittedName>
</protein>
<evidence type="ECO:0000259" key="9">
    <source>
        <dbReference type="PROSITE" id="PS51755"/>
    </source>
</evidence>
<evidence type="ECO:0000313" key="10">
    <source>
        <dbReference type="EMBL" id="WDD97430.1"/>
    </source>
</evidence>
<dbReference type="InterPro" id="IPR001867">
    <property type="entry name" value="OmpR/PhoB-type_DNA-bd"/>
</dbReference>
<dbReference type="Pfam" id="PF00072">
    <property type="entry name" value="Response_reg"/>
    <property type="match status" value="1"/>
</dbReference>
<feature type="DNA-binding region" description="OmpR/PhoB-type" evidence="7">
    <location>
        <begin position="129"/>
        <end position="230"/>
    </location>
</feature>
<sequence length="231" mass="26351">MSIKPKLLIVEDEPHILRGLTDLFVFHGYQVESESDGQKGLTRALASQYACIILDVMLPSINGFEICNKLRQHSRTQPIMMLTAKNSEEDIINGLTLGADDYVAKPFSTSELVLRVNALIRRSGWTGTDNKLVLSDGVFICTQTLTGSSYQQEIKYTRREVEILDYLQRQHKPVSRDELLRQVWGYKTTCDIDTRTVDIHIAKIRKKIETDPKSPRHLVTHRGEGYQLHVV</sequence>
<dbReference type="SMART" id="SM00448">
    <property type="entry name" value="REC"/>
    <property type="match status" value="1"/>
</dbReference>
<dbReference type="InterPro" id="IPR039420">
    <property type="entry name" value="WalR-like"/>
</dbReference>
<dbReference type="AlphaFoldDB" id="A0AAE9YL08"/>
<feature type="domain" description="Response regulatory" evidence="8">
    <location>
        <begin position="6"/>
        <end position="120"/>
    </location>
</feature>
<accession>A0AAE9YL08</accession>
<evidence type="ECO:0000256" key="5">
    <source>
        <dbReference type="ARBA" id="ARBA00023163"/>
    </source>
</evidence>
<evidence type="ECO:0000256" key="6">
    <source>
        <dbReference type="PROSITE-ProRule" id="PRU00169"/>
    </source>
</evidence>
<dbReference type="Proteomes" id="UP000032568">
    <property type="component" value="Chromosome"/>
</dbReference>
<evidence type="ECO:0000256" key="2">
    <source>
        <dbReference type="ARBA" id="ARBA00023012"/>
    </source>
</evidence>
<dbReference type="SUPFAM" id="SSF46894">
    <property type="entry name" value="C-terminal effector domain of the bipartite response regulators"/>
    <property type="match status" value="1"/>
</dbReference>
<name>A0AAE9YL08_9GAMM</name>
<dbReference type="GO" id="GO:0000156">
    <property type="term" value="F:phosphorelay response regulator activity"/>
    <property type="evidence" value="ECO:0007669"/>
    <property type="project" value="TreeGrafter"/>
</dbReference>
<organism evidence="10 11">
    <name type="scientific">Thalassomonas actiniarum</name>
    <dbReference type="NCBI Taxonomy" id="485447"/>
    <lineage>
        <taxon>Bacteria</taxon>
        <taxon>Pseudomonadati</taxon>
        <taxon>Pseudomonadota</taxon>
        <taxon>Gammaproteobacteria</taxon>
        <taxon>Alteromonadales</taxon>
        <taxon>Colwelliaceae</taxon>
        <taxon>Thalassomonas</taxon>
    </lineage>
</organism>
<dbReference type="PANTHER" id="PTHR48111">
    <property type="entry name" value="REGULATOR OF RPOS"/>
    <property type="match status" value="1"/>
</dbReference>
<dbReference type="InterPro" id="IPR036388">
    <property type="entry name" value="WH-like_DNA-bd_sf"/>
</dbReference>
<feature type="modified residue" description="4-aspartylphosphate" evidence="6">
    <location>
        <position position="55"/>
    </location>
</feature>
<evidence type="ECO:0000313" key="11">
    <source>
        <dbReference type="Proteomes" id="UP000032568"/>
    </source>
</evidence>
<evidence type="ECO:0000256" key="7">
    <source>
        <dbReference type="PROSITE-ProRule" id="PRU01091"/>
    </source>
</evidence>
<reference evidence="10 11" key="1">
    <citation type="journal article" date="2015" name="Genome Announc.">
        <title>Draft Genome Sequences of Marine Isolates of Thalassomonas viridans and Thalassomonas actiniarum.</title>
        <authorList>
            <person name="Olonade I."/>
            <person name="van Zyl L.J."/>
            <person name="Trindade M."/>
        </authorList>
    </citation>
    <scope>NUCLEOTIDE SEQUENCE [LARGE SCALE GENOMIC DNA]</scope>
    <source>
        <strain evidence="10 11">A5K-106</strain>
    </source>
</reference>
<evidence type="ECO:0000256" key="1">
    <source>
        <dbReference type="ARBA" id="ARBA00022553"/>
    </source>
</evidence>
<dbReference type="InterPro" id="IPR011006">
    <property type="entry name" value="CheY-like_superfamily"/>
</dbReference>
<dbReference type="InterPro" id="IPR016032">
    <property type="entry name" value="Sig_transdc_resp-reg_C-effctor"/>
</dbReference>
<dbReference type="GO" id="GO:0006355">
    <property type="term" value="P:regulation of DNA-templated transcription"/>
    <property type="evidence" value="ECO:0007669"/>
    <property type="project" value="InterPro"/>
</dbReference>
<dbReference type="KEGG" id="tact:SG35_019190"/>
<dbReference type="PANTHER" id="PTHR48111:SF21">
    <property type="entry name" value="DNA-BINDING DUAL MASTER TRANSCRIPTIONAL REGULATOR RPAA"/>
    <property type="match status" value="1"/>
</dbReference>
<evidence type="ECO:0000256" key="3">
    <source>
        <dbReference type="ARBA" id="ARBA00023015"/>
    </source>
</evidence>
<dbReference type="SMART" id="SM00862">
    <property type="entry name" value="Trans_reg_C"/>
    <property type="match status" value="1"/>
</dbReference>
<dbReference type="Pfam" id="PF00486">
    <property type="entry name" value="Trans_reg_C"/>
    <property type="match status" value="1"/>
</dbReference>
<dbReference type="Gene3D" id="1.10.10.10">
    <property type="entry name" value="Winged helix-like DNA-binding domain superfamily/Winged helix DNA-binding domain"/>
    <property type="match status" value="1"/>
</dbReference>
<gene>
    <name evidence="10" type="ORF">SG35_019190</name>
</gene>
<dbReference type="Gene3D" id="6.10.250.690">
    <property type="match status" value="1"/>
</dbReference>
<dbReference type="GO" id="GO:0005829">
    <property type="term" value="C:cytosol"/>
    <property type="evidence" value="ECO:0007669"/>
    <property type="project" value="TreeGrafter"/>
</dbReference>
<keyword evidence="5" id="KW-0804">Transcription</keyword>
<keyword evidence="3" id="KW-0805">Transcription regulation</keyword>
<evidence type="ECO:0000259" key="8">
    <source>
        <dbReference type="PROSITE" id="PS50110"/>
    </source>
</evidence>
<dbReference type="CDD" id="cd17574">
    <property type="entry name" value="REC_OmpR"/>
    <property type="match status" value="1"/>
</dbReference>
<dbReference type="InterPro" id="IPR001789">
    <property type="entry name" value="Sig_transdc_resp-reg_receiver"/>
</dbReference>
<dbReference type="PROSITE" id="PS51755">
    <property type="entry name" value="OMPR_PHOB"/>
    <property type="match status" value="1"/>
</dbReference>
<keyword evidence="1 6" id="KW-0597">Phosphoprotein</keyword>
<dbReference type="SUPFAM" id="SSF52172">
    <property type="entry name" value="CheY-like"/>
    <property type="match status" value="1"/>
</dbReference>
<dbReference type="GO" id="GO:0032993">
    <property type="term" value="C:protein-DNA complex"/>
    <property type="evidence" value="ECO:0007669"/>
    <property type="project" value="TreeGrafter"/>
</dbReference>
<proteinExistence type="predicted"/>
<dbReference type="CDD" id="cd00383">
    <property type="entry name" value="trans_reg_C"/>
    <property type="match status" value="1"/>
</dbReference>
<keyword evidence="2" id="KW-0902">Two-component regulatory system</keyword>
<dbReference type="EMBL" id="CP059735">
    <property type="protein sequence ID" value="WDD97430.1"/>
    <property type="molecule type" value="Genomic_DNA"/>
</dbReference>
<dbReference type="GO" id="GO:0000976">
    <property type="term" value="F:transcription cis-regulatory region binding"/>
    <property type="evidence" value="ECO:0007669"/>
    <property type="project" value="TreeGrafter"/>
</dbReference>
<dbReference type="PROSITE" id="PS50110">
    <property type="entry name" value="RESPONSE_REGULATORY"/>
    <property type="match status" value="1"/>
</dbReference>
<keyword evidence="4 7" id="KW-0238">DNA-binding</keyword>
<keyword evidence="11" id="KW-1185">Reference proteome</keyword>